<protein>
    <recommendedName>
        <fullName evidence="4">Deaminated glutathione amidase</fullName>
        <ecNumber evidence="3">3.5.1.128</ecNumber>
    </recommendedName>
    <alternativeName>
        <fullName evidence="5">Nitrilase homolog 1</fullName>
    </alternativeName>
</protein>
<comment type="similarity">
    <text evidence="1">Belongs to the carbon-nitrogen hydrolase superfamily. NIT1/NIT2 family.</text>
</comment>
<evidence type="ECO:0000259" key="6">
    <source>
        <dbReference type="PROSITE" id="PS50263"/>
    </source>
</evidence>
<gene>
    <name evidence="8 9 10" type="primary">NIT1</name>
</gene>
<dbReference type="KEGG" id="gsh:117350224"/>
<evidence type="ECO:0000256" key="3">
    <source>
        <dbReference type="ARBA" id="ARBA00066912"/>
    </source>
</evidence>
<dbReference type="InterPro" id="IPR003010">
    <property type="entry name" value="C-N_Hydrolase"/>
</dbReference>
<dbReference type="SUPFAM" id="SSF56317">
    <property type="entry name" value="Carbon-nitrogen hydrolase"/>
    <property type="match status" value="1"/>
</dbReference>
<reference evidence="8 9" key="1">
    <citation type="submission" date="2025-04" db="UniProtKB">
        <authorList>
            <consortium name="RefSeq"/>
        </authorList>
    </citation>
    <scope>IDENTIFICATION</scope>
</reference>
<dbReference type="OrthoDB" id="680339at2759"/>
<dbReference type="RefSeq" id="XP_033780240.1">
    <property type="nucleotide sequence ID" value="XM_033924349.1"/>
</dbReference>
<dbReference type="InterPro" id="IPR001110">
    <property type="entry name" value="UPF0012_CS"/>
</dbReference>
<dbReference type="PROSITE" id="PS50263">
    <property type="entry name" value="CN_HYDROLASE"/>
    <property type="match status" value="1"/>
</dbReference>
<accession>A0A6P8PYQ3</accession>
<evidence type="ECO:0000256" key="4">
    <source>
        <dbReference type="ARBA" id="ARBA00074513"/>
    </source>
</evidence>
<dbReference type="Proteomes" id="UP000515159">
    <property type="component" value="Chromosome 16"/>
</dbReference>
<evidence type="ECO:0000256" key="2">
    <source>
        <dbReference type="ARBA" id="ARBA00022801"/>
    </source>
</evidence>
<dbReference type="CDD" id="cd07572">
    <property type="entry name" value="nit"/>
    <property type="match status" value="1"/>
</dbReference>
<evidence type="ECO:0000313" key="8">
    <source>
        <dbReference type="RefSeq" id="XP_033780236.1"/>
    </source>
</evidence>
<dbReference type="AlphaFoldDB" id="A0A6P8PYQ3"/>
<dbReference type="PANTHER" id="PTHR23088">
    <property type="entry name" value="NITRILASE-RELATED"/>
    <property type="match status" value="1"/>
</dbReference>
<dbReference type="RefSeq" id="XP_033780237.1">
    <property type="nucleotide sequence ID" value="XM_033924346.1"/>
</dbReference>
<dbReference type="GeneID" id="117350224"/>
<proteinExistence type="inferred from homology"/>
<evidence type="ECO:0000313" key="10">
    <source>
        <dbReference type="RefSeq" id="XP_033780240.1"/>
    </source>
</evidence>
<sequence>MSPRLKRLAARSPFSIHILKELFHPAAASGKGHSTHYSIKNMSIMANAPSPLIATCQMTSSADKDQNLATCSRLVREAASRSACMVFLPEAFDFIGSSTEETLSQAETLQGDLIQRYKGLARECGVWLSLGGFHERGNDWENDRRIYNSHLILDSKGSVVSIYRKIHLFDVDLEGRVSLKESKFTIPGPEITPPVSTPVGKVGLEICYDLRFPEISLALAQEGAELLTFPSAFTLTTGLAHWEVLLRARAIETQCYVVAAAQTGRHNERRTSFGHAMVVDPWGCVVAQCTEGTGLCYAHVDLQYLHRIRKEMPVMMHRRVDLYGKVASIQAPPNL</sequence>
<keyword evidence="2" id="KW-0378">Hydrolase</keyword>
<dbReference type="FunFam" id="3.60.110.10:FF:000005">
    <property type="entry name" value="nitrilase homolog 1 isoform X1"/>
    <property type="match status" value="1"/>
</dbReference>
<dbReference type="GO" id="GO:0110050">
    <property type="term" value="F:deaminated glutathione amidase activity"/>
    <property type="evidence" value="ECO:0007669"/>
    <property type="project" value="UniProtKB-EC"/>
</dbReference>
<evidence type="ECO:0000256" key="1">
    <source>
        <dbReference type="ARBA" id="ARBA00010613"/>
    </source>
</evidence>
<dbReference type="PROSITE" id="PS01227">
    <property type="entry name" value="UPF0012"/>
    <property type="match status" value="1"/>
</dbReference>
<feature type="domain" description="CN hydrolase" evidence="6">
    <location>
        <begin position="49"/>
        <end position="302"/>
    </location>
</feature>
<name>A0A6P8PYQ3_GEOSA</name>
<evidence type="ECO:0000313" key="7">
    <source>
        <dbReference type="Proteomes" id="UP000515159"/>
    </source>
</evidence>
<evidence type="ECO:0000313" key="9">
    <source>
        <dbReference type="RefSeq" id="XP_033780237.1"/>
    </source>
</evidence>
<dbReference type="CTD" id="4817"/>
<dbReference type="PANTHER" id="PTHR23088:SF27">
    <property type="entry name" value="DEAMINATED GLUTATHIONE AMIDASE"/>
    <property type="match status" value="1"/>
</dbReference>
<dbReference type="EC" id="3.5.1.128" evidence="3"/>
<dbReference type="Pfam" id="PF00795">
    <property type="entry name" value="CN_hydrolase"/>
    <property type="match status" value="1"/>
</dbReference>
<organism evidence="7 8">
    <name type="scientific">Geotrypetes seraphini</name>
    <name type="common">Gaboon caecilian</name>
    <name type="synonym">Caecilia seraphini</name>
    <dbReference type="NCBI Taxonomy" id="260995"/>
    <lineage>
        <taxon>Eukaryota</taxon>
        <taxon>Metazoa</taxon>
        <taxon>Chordata</taxon>
        <taxon>Craniata</taxon>
        <taxon>Vertebrata</taxon>
        <taxon>Euteleostomi</taxon>
        <taxon>Amphibia</taxon>
        <taxon>Gymnophiona</taxon>
        <taxon>Geotrypetes</taxon>
    </lineage>
</organism>
<dbReference type="InterPro" id="IPR045254">
    <property type="entry name" value="Nit1/2_C-N_Hydrolase"/>
</dbReference>
<dbReference type="InterPro" id="IPR036526">
    <property type="entry name" value="C-N_Hydrolase_sf"/>
</dbReference>
<keyword evidence="7" id="KW-1185">Reference proteome</keyword>
<evidence type="ECO:0000256" key="5">
    <source>
        <dbReference type="ARBA" id="ARBA00080297"/>
    </source>
</evidence>
<dbReference type="Gene3D" id="3.60.110.10">
    <property type="entry name" value="Carbon-nitrogen hydrolase"/>
    <property type="match status" value="1"/>
</dbReference>
<dbReference type="RefSeq" id="XP_033780236.1">
    <property type="nucleotide sequence ID" value="XM_033924345.1"/>
</dbReference>